<evidence type="ECO:0000256" key="7">
    <source>
        <dbReference type="ARBA" id="ARBA00023172"/>
    </source>
</evidence>
<keyword evidence="7" id="KW-0233">DNA recombination</keyword>
<dbReference type="GO" id="GO:0006310">
    <property type="term" value="P:DNA recombination"/>
    <property type="evidence" value="ECO:0007669"/>
    <property type="project" value="UniProtKB-KW"/>
</dbReference>
<evidence type="ECO:0000256" key="2">
    <source>
        <dbReference type="ARBA" id="ARBA00011044"/>
    </source>
</evidence>
<dbReference type="Pfam" id="PF01385">
    <property type="entry name" value="OrfB_IS605"/>
    <property type="match status" value="1"/>
</dbReference>
<evidence type="ECO:0000256" key="5">
    <source>
        <dbReference type="ARBA" id="ARBA00022833"/>
    </source>
</evidence>
<dbReference type="InterPro" id="IPR051399">
    <property type="entry name" value="RNA-guided_DNA_endo/Transpos"/>
</dbReference>
<dbReference type="InterPro" id="IPR010095">
    <property type="entry name" value="Cas12f1-like_TNB"/>
</dbReference>
<evidence type="ECO:0000259" key="10">
    <source>
        <dbReference type="Pfam" id="PF07282"/>
    </source>
</evidence>
<name>A0A1Z5J0R1_9LACO</name>
<dbReference type="PANTHER" id="PTHR30405:SF25">
    <property type="entry name" value="RNA-GUIDED DNA ENDONUCLEASE INSQ-RELATED"/>
    <property type="match status" value="1"/>
</dbReference>
<dbReference type="Proteomes" id="UP000223370">
    <property type="component" value="Unassembled WGS sequence"/>
</dbReference>
<keyword evidence="4" id="KW-0479">Metal-binding</keyword>
<keyword evidence="5" id="KW-0862">Zinc</keyword>
<dbReference type="GO" id="GO:0003677">
    <property type="term" value="F:DNA binding"/>
    <property type="evidence" value="ECO:0007669"/>
    <property type="project" value="UniProtKB-KW"/>
</dbReference>
<feature type="coiled-coil region" evidence="8">
    <location>
        <begin position="220"/>
        <end position="284"/>
    </location>
</feature>
<proteinExistence type="inferred from homology"/>
<evidence type="ECO:0000259" key="9">
    <source>
        <dbReference type="Pfam" id="PF01385"/>
    </source>
</evidence>
<evidence type="ECO:0000259" key="11">
    <source>
        <dbReference type="Pfam" id="PF12323"/>
    </source>
</evidence>
<keyword evidence="13" id="KW-1185">Reference proteome</keyword>
<dbReference type="PANTHER" id="PTHR30405">
    <property type="entry name" value="TRANSPOSASE"/>
    <property type="match status" value="1"/>
</dbReference>
<evidence type="ECO:0000256" key="6">
    <source>
        <dbReference type="ARBA" id="ARBA00023125"/>
    </source>
</evidence>
<dbReference type="InterPro" id="IPR021027">
    <property type="entry name" value="Transposase_put_HTH"/>
</dbReference>
<organism evidence="12 13">
    <name type="scientific">Secundilactobacillus silagincola</name>
    <dbReference type="NCBI Taxonomy" id="1714681"/>
    <lineage>
        <taxon>Bacteria</taxon>
        <taxon>Bacillati</taxon>
        <taxon>Bacillota</taxon>
        <taxon>Bacilli</taxon>
        <taxon>Lactobacillales</taxon>
        <taxon>Lactobacillaceae</taxon>
        <taxon>Secundilactobacillus</taxon>
    </lineage>
</organism>
<feature type="domain" description="Probable transposase IS891/IS1136/IS1341" evidence="9">
    <location>
        <begin position="185"/>
        <end position="315"/>
    </location>
</feature>
<dbReference type="InterPro" id="IPR001959">
    <property type="entry name" value="Transposase"/>
</dbReference>
<comment type="similarity">
    <text evidence="2">In the N-terminal section; belongs to the transposase 2 family.</text>
</comment>
<keyword evidence="3" id="KW-0815">Transposition</keyword>
<dbReference type="NCBIfam" id="NF040570">
    <property type="entry name" value="guided_TnpB"/>
    <property type="match status" value="1"/>
</dbReference>
<gene>
    <name evidence="12" type="ORF">IWT5_00361</name>
</gene>
<evidence type="ECO:0000313" key="13">
    <source>
        <dbReference type="Proteomes" id="UP000223370"/>
    </source>
</evidence>
<keyword evidence="6" id="KW-0238">DNA-binding</keyword>
<accession>A0A1Z5J0R1</accession>
<evidence type="ECO:0000256" key="4">
    <source>
        <dbReference type="ARBA" id="ARBA00022723"/>
    </source>
</evidence>
<dbReference type="EMBL" id="BCMJ01000001">
    <property type="protein sequence ID" value="GAX07627.1"/>
    <property type="molecule type" value="Genomic_DNA"/>
</dbReference>
<evidence type="ECO:0000313" key="12">
    <source>
        <dbReference type="EMBL" id="GAX07627.1"/>
    </source>
</evidence>
<evidence type="ECO:0000256" key="3">
    <source>
        <dbReference type="ARBA" id="ARBA00022578"/>
    </source>
</evidence>
<sequence length="403" mass="47808">MVIKFNKAEPLILLTYKVEIKPTEKQAWQLDCHIGGSRWAYNLFLDINRQRYERGYCYLNAYAFSKWFNHEYLEANPDDRWIKELYAKSVKQAFIDADTAMNRFFKKQSGFPHWRSFKRDQGSYYFVKNSKTQIIACQRHRIKLPKLGWVRLKEFGYIPTDSEHFVIKQGRIKFKAGRYYLTCLVEQAELPKLASTGEPIGIDLGLKEFAILNDGTLYPNQNKSSRVRRIRKRLRRLQRKLSRQYHALKARRQKEGKSATDLNLAKTQRKVQRLYQRLTHIQADYQNKIIAAVVRTKPQWVALEDLNIKGMMKNRHLAKAISYQGFYNFRIKLIAKCQQLDIPVHLTNRFEPTSKLCHQCGHKKVDLKLQDRVYECQNCNYTEDRDINAALNIRDTENFEFAY</sequence>
<feature type="domain" description="Cas12f1-like TNB" evidence="10">
    <location>
        <begin position="326"/>
        <end position="393"/>
    </location>
</feature>
<keyword evidence="8" id="KW-0175">Coiled coil</keyword>
<comment type="similarity">
    <text evidence="1">In the C-terminal section; belongs to the transposase 35 family.</text>
</comment>
<protein>
    <submittedName>
        <fullName evidence="12">Transposase</fullName>
    </submittedName>
</protein>
<evidence type="ECO:0000256" key="1">
    <source>
        <dbReference type="ARBA" id="ARBA00008761"/>
    </source>
</evidence>
<dbReference type="AlphaFoldDB" id="A0A1Z5J0R1"/>
<dbReference type="Pfam" id="PF12323">
    <property type="entry name" value="HTH_OrfB_IS605"/>
    <property type="match status" value="1"/>
</dbReference>
<dbReference type="GO" id="GO:0032196">
    <property type="term" value="P:transposition"/>
    <property type="evidence" value="ECO:0007669"/>
    <property type="project" value="UniProtKB-KW"/>
</dbReference>
<comment type="caution">
    <text evidence="12">The sequence shown here is derived from an EMBL/GenBank/DDBJ whole genome shotgun (WGS) entry which is preliminary data.</text>
</comment>
<feature type="domain" description="Transposase putative helix-turn-helix" evidence="11">
    <location>
        <begin position="13"/>
        <end position="55"/>
    </location>
</feature>
<dbReference type="Pfam" id="PF07282">
    <property type="entry name" value="Cas12f1-like_TNB"/>
    <property type="match status" value="1"/>
</dbReference>
<evidence type="ECO:0000256" key="8">
    <source>
        <dbReference type="SAM" id="Coils"/>
    </source>
</evidence>
<dbReference type="GO" id="GO:0046872">
    <property type="term" value="F:metal ion binding"/>
    <property type="evidence" value="ECO:0007669"/>
    <property type="project" value="UniProtKB-KW"/>
</dbReference>
<reference evidence="12 13" key="1">
    <citation type="submission" date="2015-11" db="EMBL/GenBank/DDBJ databases">
        <title>Draft genome sequences of new species of the genus Lactobacillus isolated from orchardgrass silage.</title>
        <authorList>
            <person name="Tohno M."/>
            <person name="Tanizawa Y."/>
            <person name="Arita M."/>
        </authorList>
    </citation>
    <scope>NUCLEOTIDE SEQUENCE [LARGE SCALE GENOMIC DNA]</scope>
    <source>
        <strain evidence="12 13">IWT5</strain>
    </source>
</reference>